<dbReference type="PROSITE" id="PS50157">
    <property type="entry name" value="ZINC_FINGER_C2H2_2"/>
    <property type="match status" value="1"/>
</dbReference>
<accession>A0A875RTK0</accession>
<dbReference type="Proteomes" id="UP000662931">
    <property type="component" value="Chromosome 1"/>
</dbReference>
<dbReference type="InterPro" id="IPR013087">
    <property type="entry name" value="Znf_C2H2_type"/>
</dbReference>
<name>A0A875RTK0_EENNA</name>
<dbReference type="GO" id="GO:0006355">
    <property type="term" value="P:regulation of DNA-templated transcription"/>
    <property type="evidence" value="ECO:0007669"/>
    <property type="project" value="InterPro"/>
</dbReference>
<dbReference type="PANTHER" id="PTHR36167:SF4">
    <property type="entry name" value="FUNGAL N-TERMINAL DOMAIN-CONTAINING PROTEIN"/>
    <property type="match status" value="1"/>
</dbReference>
<keyword evidence="1" id="KW-0863">Zinc-finger</keyword>
<dbReference type="KEGG" id="bnn:FOA43_000889"/>
<feature type="region of interest" description="Disordered" evidence="2">
    <location>
        <begin position="309"/>
        <end position="347"/>
    </location>
</feature>
<feature type="compositionally biased region" description="Pro residues" evidence="2">
    <location>
        <begin position="186"/>
        <end position="197"/>
    </location>
</feature>
<keyword evidence="5" id="KW-1185">Reference proteome</keyword>
<evidence type="ECO:0000256" key="1">
    <source>
        <dbReference type="PROSITE-ProRule" id="PRU00042"/>
    </source>
</evidence>
<feature type="compositionally biased region" description="Polar residues" evidence="2">
    <location>
        <begin position="210"/>
        <end position="245"/>
    </location>
</feature>
<feature type="compositionally biased region" description="Basic and acidic residues" evidence="2">
    <location>
        <begin position="156"/>
        <end position="178"/>
    </location>
</feature>
<dbReference type="RefSeq" id="XP_038777142.1">
    <property type="nucleotide sequence ID" value="XM_038921214.1"/>
</dbReference>
<sequence>MNPQSQGEADTQARARMQAEAQIRTQLLAQSNTQTRAQEQISAHFQSPQIQVMPNSMIFLPVGPISGPMDPRMQVRMQVEQRERMLAEESLRPQKRKRKKFHEVERLYKCNYPNCTKAYGTLNHLNCHIVLQKHGKKRMPSEFKELREKLKRRRKAEREKLRKQKEEEQNIRDEEQRKYKLQRLPKLPPIQPMPAPPSETSSLRRVYPPFTSNLTPSAPSAHSVTSTTSGPSISSVMNAPPNSATDAPVSSPYHQSRAFPASGPLGVFPLGQRSSLLPLQHGYAPLPDSRLPGLQYYYLYNQQTRPYAGALDNSQLPPPHRPLSSLPKFQIPPAIENRPPNHNSPRE</sequence>
<gene>
    <name evidence="4" type="ORF">FOA43_000889</name>
</gene>
<reference evidence="4" key="1">
    <citation type="submission" date="2020-10" db="EMBL/GenBank/DDBJ databases">
        <authorList>
            <person name="Roach M.J.R."/>
        </authorList>
    </citation>
    <scope>NUCLEOTIDE SEQUENCE</scope>
    <source>
        <strain evidence="4">CBS 1945</strain>
    </source>
</reference>
<organism evidence="4 5">
    <name type="scientific">Eeniella nana</name>
    <name type="common">Yeast</name>
    <name type="synonym">Brettanomyces nanus</name>
    <dbReference type="NCBI Taxonomy" id="13502"/>
    <lineage>
        <taxon>Eukaryota</taxon>
        <taxon>Fungi</taxon>
        <taxon>Dikarya</taxon>
        <taxon>Ascomycota</taxon>
        <taxon>Saccharomycotina</taxon>
        <taxon>Pichiomycetes</taxon>
        <taxon>Pichiales</taxon>
        <taxon>Pichiaceae</taxon>
        <taxon>Brettanomyces</taxon>
    </lineage>
</organism>
<evidence type="ECO:0000259" key="3">
    <source>
        <dbReference type="PROSITE" id="PS50157"/>
    </source>
</evidence>
<keyword evidence="1" id="KW-0862">Zinc</keyword>
<dbReference type="GeneID" id="62194290"/>
<proteinExistence type="predicted"/>
<feature type="domain" description="C2H2-type" evidence="3">
    <location>
        <begin position="108"/>
        <end position="139"/>
    </location>
</feature>
<dbReference type="InterPro" id="IPR039327">
    <property type="entry name" value="CON7-like"/>
</dbReference>
<dbReference type="PROSITE" id="PS00028">
    <property type="entry name" value="ZINC_FINGER_C2H2_1"/>
    <property type="match status" value="1"/>
</dbReference>
<keyword evidence="1" id="KW-0479">Metal-binding</keyword>
<evidence type="ECO:0000313" key="4">
    <source>
        <dbReference type="EMBL" id="QPG73577.1"/>
    </source>
</evidence>
<dbReference type="PANTHER" id="PTHR36167">
    <property type="entry name" value="C2H2 FINGER DOMAIN TRANSCRIPTION FACTOR (EUROFUNG)-RELATED"/>
    <property type="match status" value="1"/>
</dbReference>
<dbReference type="OrthoDB" id="1939603at2759"/>
<dbReference type="GO" id="GO:0008270">
    <property type="term" value="F:zinc ion binding"/>
    <property type="evidence" value="ECO:0007669"/>
    <property type="project" value="UniProtKB-KW"/>
</dbReference>
<protein>
    <recommendedName>
        <fullName evidence="3">C2H2-type domain-containing protein</fullName>
    </recommendedName>
</protein>
<feature type="region of interest" description="Disordered" evidence="2">
    <location>
        <begin position="134"/>
        <end position="256"/>
    </location>
</feature>
<dbReference type="EMBL" id="CP064812">
    <property type="protein sequence ID" value="QPG73577.1"/>
    <property type="molecule type" value="Genomic_DNA"/>
</dbReference>
<evidence type="ECO:0000256" key="2">
    <source>
        <dbReference type="SAM" id="MobiDB-lite"/>
    </source>
</evidence>
<dbReference type="AlphaFoldDB" id="A0A875RTK0"/>
<feature type="compositionally biased region" description="Basic and acidic residues" evidence="2">
    <location>
        <begin position="139"/>
        <end position="148"/>
    </location>
</feature>
<evidence type="ECO:0000313" key="5">
    <source>
        <dbReference type="Proteomes" id="UP000662931"/>
    </source>
</evidence>